<feature type="compositionally biased region" description="Basic and acidic residues" evidence="1">
    <location>
        <begin position="40"/>
        <end position="56"/>
    </location>
</feature>
<feature type="compositionally biased region" description="Basic residues" evidence="1">
    <location>
        <begin position="218"/>
        <end position="293"/>
    </location>
</feature>
<keyword evidence="2" id="KW-1185">Reference proteome</keyword>
<sequence>MSGTEDTLAEHRQQLRLFVASSRNRLHALLQQLQWSEAGVKADHRSTEKTPPKSTEELPPSCCNNPAFSVQLDRVALQQILGTDANKAGAGQRLQLYEYVLQRTAKYPGFEEDNAAFAELVGVTKRDQQKRRRHRKSKPTLNEELRQLVDLQMEALQRQQVQAAVSELPSIRKRGHSRSRCRSGSRSQERQRHRRTEKREREEEKERERERQHERERHRQLHRKRRSRSSSRSSHRRKRHSRSRSRSSHRRKHRYRTRSRSSHRRKHRSRSRSRSSHRRKHRSRSRSSHHKPYQSKNPY</sequence>
<organism evidence="2 3">
    <name type="scientific">Drosophila kikkawai</name>
    <name type="common">Fruit fly</name>
    <dbReference type="NCBI Taxonomy" id="30033"/>
    <lineage>
        <taxon>Eukaryota</taxon>
        <taxon>Metazoa</taxon>
        <taxon>Ecdysozoa</taxon>
        <taxon>Arthropoda</taxon>
        <taxon>Hexapoda</taxon>
        <taxon>Insecta</taxon>
        <taxon>Pterygota</taxon>
        <taxon>Neoptera</taxon>
        <taxon>Endopterygota</taxon>
        <taxon>Diptera</taxon>
        <taxon>Brachycera</taxon>
        <taxon>Muscomorpha</taxon>
        <taxon>Ephydroidea</taxon>
        <taxon>Drosophilidae</taxon>
        <taxon>Drosophila</taxon>
        <taxon>Sophophora</taxon>
    </lineage>
</organism>
<evidence type="ECO:0000313" key="2">
    <source>
        <dbReference type="Proteomes" id="UP001652661"/>
    </source>
</evidence>
<name>A0A6P4J3Q4_DROKI</name>
<feature type="compositionally biased region" description="Basic residues" evidence="1">
    <location>
        <begin position="171"/>
        <end position="183"/>
    </location>
</feature>
<feature type="compositionally biased region" description="Basic and acidic residues" evidence="1">
    <location>
        <begin position="197"/>
        <end position="217"/>
    </location>
</feature>
<dbReference type="OrthoDB" id="69229at2759"/>
<gene>
    <name evidence="3" type="primary">LOC108079390</name>
</gene>
<dbReference type="RefSeq" id="XP_017029203.1">
    <property type="nucleotide sequence ID" value="XM_017173714.3"/>
</dbReference>
<reference evidence="3" key="1">
    <citation type="submission" date="2025-08" db="UniProtKB">
        <authorList>
            <consortium name="RefSeq"/>
        </authorList>
    </citation>
    <scope>IDENTIFICATION</scope>
    <source>
        <strain evidence="3">14028-0561.14</strain>
        <tissue evidence="3">Whole fly</tissue>
    </source>
</reference>
<proteinExistence type="predicted"/>
<dbReference type="Proteomes" id="UP001652661">
    <property type="component" value="Chromosome X"/>
</dbReference>
<evidence type="ECO:0000313" key="3">
    <source>
        <dbReference type="RefSeq" id="XP_017029203.1"/>
    </source>
</evidence>
<feature type="region of interest" description="Disordered" evidence="1">
    <location>
        <begin position="40"/>
        <end position="60"/>
    </location>
</feature>
<protein>
    <submittedName>
        <fullName evidence="3">Arginine/serine-rich coiled-coil protein 2</fullName>
    </submittedName>
</protein>
<evidence type="ECO:0000256" key="1">
    <source>
        <dbReference type="SAM" id="MobiDB-lite"/>
    </source>
</evidence>
<feature type="region of interest" description="Disordered" evidence="1">
    <location>
        <begin position="164"/>
        <end position="299"/>
    </location>
</feature>
<accession>A0A6P4J3Q4</accession>
<dbReference type="GeneID" id="108079390"/>
<dbReference type="AlphaFoldDB" id="A0A6P4J3Q4"/>